<reference evidence="9" key="1">
    <citation type="submission" date="2016-05" db="EMBL/GenBank/DDBJ databases">
        <authorList>
            <person name="Lavstsen T."/>
            <person name="Jespersen J.S."/>
        </authorList>
    </citation>
    <scope>NUCLEOTIDE SEQUENCE [LARGE SCALE GENOMIC DNA]</scope>
</reference>
<evidence type="ECO:0000256" key="5">
    <source>
        <dbReference type="ARBA" id="ARBA00023136"/>
    </source>
</evidence>
<feature type="region of interest" description="Disordered" evidence="6">
    <location>
        <begin position="209"/>
        <end position="243"/>
    </location>
</feature>
<dbReference type="OMA" id="NEHYNEH"/>
<feature type="region of interest" description="Disordered" evidence="6">
    <location>
        <begin position="697"/>
        <end position="786"/>
    </location>
</feature>
<feature type="compositionally biased region" description="Acidic residues" evidence="6">
    <location>
        <begin position="755"/>
        <end position="766"/>
    </location>
</feature>
<evidence type="ECO:0000313" key="10">
    <source>
        <dbReference type="EMBL" id="SCP03585.1"/>
    </source>
</evidence>
<reference evidence="10 12" key="3">
    <citation type="submission" date="2016-06" db="EMBL/GenBank/DDBJ databases">
        <authorList>
            <consortium name="Pathogen Informatics"/>
        </authorList>
    </citation>
    <scope>NUCLEOTIDE SEQUENCE [LARGE SCALE GENOMIC DNA]</scope>
</reference>
<evidence type="ECO:0000256" key="6">
    <source>
        <dbReference type="SAM" id="MobiDB-lite"/>
    </source>
</evidence>
<feature type="compositionally biased region" description="Basic and acidic residues" evidence="6">
    <location>
        <begin position="880"/>
        <end position="889"/>
    </location>
</feature>
<dbReference type="Proteomes" id="UP000219813">
    <property type="component" value="Chromosome 14"/>
</dbReference>
<feature type="compositionally biased region" description="Basic and acidic residues" evidence="6">
    <location>
        <begin position="697"/>
        <end position="711"/>
    </location>
</feature>
<evidence type="ECO:0000313" key="9">
    <source>
        <dbReference type="EMBL" id="SBS91050.1"/>
    </source>
</evidence>
<feature type="compositionally biased region" description="Low complexity" evidence="6">
    <location>
        <begin position="865"/>
        <end position="879"/>
    </location>
</feature>
<evidence type="ECO:0000313" key="11">
    <source>
        <dbReference type="Proteomes" id="UP000078597"/>
    </source>
</evidence>
<dbReference type="InterPro" id="IPR004331">
    <property type="entry name" value="SPX_dom"/>
</dbReference>
<dbReference type="CDD" id="cd14447">
    <property type="entry name" value="SPX"/>
    <property type="match status" value="1"/>
</dbReference>
<name>A0A1A8WG49_PLAMA</name>
<feature type="region of interest" description="Disordered" evidence="6">
    <location>
        <begin position="445"/>
        <end position="481"/>
    </location>
</feature>
<dbReference type="EMBL" id="LT594635">
    <property type="protein sequence ID" value="SCP03585.1"/>
    <property type="molecule type" value="Genomic_DNA"/>
</dbReference>
<dbReference type="Gene3D" id="3.20.100.30">
    <property type="entry name" value="VTC, catalytic tunnel domain"/>
    <property type="match status" value="1"/>
</dbReference>
<keyword evidence="4 7" id="KW-1133">Transmembrane helix</keyword>
<dbReference type="EMBL" id="FLQW01001698">
    <property type="protein sequence ID" value="SBS91050.1"/>
    <property type="molecule type" value="Genomic_DNA"/>
</dbReference>
<feature type="transmembrane region" description="Helical" evidence="7">
    <location>
        <begin position="1007"/>
        <end position="1029"/>
    </location>
</feature>
<dbReference type="Pfam" id="PF02656">
    <property type="entry name" value="DUF202"/>
    <property type="match status" value="1"/>
</dbReference>
<protein>
    <submittedName>
        <fullName evidence="10">Vacuolar transporter chaperone, putative</fullName>
    </submittedName>
</protein>
<dbReference type="GeneID" id="39871956"/>
<keyword evidence="3 7" id="KW-0812">Transmembrane</keyword>
<dbReference type="InterPro" id="IPR003807">
    <property type="entry name" value="DUF202"/>
</dbReference>
<feature type="compositionally biased region" description="Basic and acidic residues" evidence="6">
    <location>
        <begin position="220"/>
        <end position="229"/>
    </location>
</feature>
<evidence type="ECO:0000256" key="3">
    <source>
        <dbReference type="ARBA" id="ARBA00022692"/>
    </source>
</evidence>
<dbReference type="PROSITE" id="PS51382">
    <property type="entry name" value="SPX"/>
    <property type="match status" value="1"/>
</dbReference>
<dbReference type="VEuPathDB" id="PlasmoDB:PmUG01_14064500"/>
<dbReference type="RefSeq" id="XP_028864538.1">
    <property type="nucleotide sequence ID" value="XM_029008227.1"/>
</dbReference>
<reference evidence="11" key="2">
    <citation type="submission" date="2016-05" db="EMBL/GenBank/DDBJ databases">
        <authorList>
            <person name="Naeem Raeece"/>
        </authorList>
    </citation>
    <scope>NUCLEOTIDE SEQUENCE [LARGE SCALE GENOMIC DNA]</scope>
</reference>
<dbReference type="Pfam" id="PF03105">
    <property type="entry name" value="SPX"/>
    <property type="match status" value="1"/>
</dbReference>
<dbReference type="GO" id="GO:0005774">
    <property type="term" value="C:vacuolar membrane"/>
    <property type="evidence" value="ECO:0007669"/>
    <property type="project" value="UniProtKB-SubCell"/>
</dbReference>
<proteinExistence type="predicted"/>
<evidence type="ECO:0000256" key="4">
    <source>
        <dbReference type="ARBA" id="ARBA00022989"/>
    </source>
</evidence>
<dbReference type="PANTHER" id="PTHR46140">
    <property type="entry name" value="VACUOLAR TRANSPORTER CHAPERONE 1-RELATED"/>
    <property type="match status" value="1"/>
</dbReference>
<evidence type="ECO:0000313" key="12">
    <source>
        <dbReference type="Proteomes" id="UP000219813"/>
    </source>
</evidence>
<dbReference type="OrthoDB" id="2243669at2759"/>
<feature type="transmembrane region" description="Helical" evidence="7">
    <location>
        <begin position="1050"/>
        <end position="1069"/>
    </location>
</feature>
<organism evidence="9 11">
    <name type="scientific">Plasmodium malariae</name>
    <dbReference type="NCBI Taxonomy" id="5858"/>
    <lineage>
        <taxon>Eukaryota</taxon>
        <taxon>Sar</taxon>
        <taxon>Alveolata</taxon>
        <taxon>Apicomplexa</taxon>
        <taxon>Aconoidasida</taxon>
        <taxon>Haemosporida</taxon>
        <taxon>Plasmodiidae</taxon>
        <taxon>Plasmodium</taxon>
        <taxon>Plasmodium (Plasmodium)</taxon>
    </lineage>
</organism>
<dbReference type="InterPro" id="IPR042267">
    <property type="entry name" value="VTC_sf"/>
</dbReference>
<feature type="compositionally biased region" description="Basic and acidic residues" evidence="6">
    <location>
        <begin position="720"/>
        <end position="737"/>
    </location>
</feature>
<gene>
    <name evidence="10" type="primary">PmUG01_14064500</name>
    <name evidence="9" type="ORF">PMALA_031730</name>
    <name evidence="10" type="ORF">PMUG01_14064500</name>
</gene>
<accession>A0A1A8WG49</accession>
<keyword evidence="2" id="KW-0926">Vacuole</keyword>
<evidence type="ECO:0000259" key="8">
    <source>
        <dbReference type="PROSITE" id="PS51382"/>
    </source>
</evidence>
<feature type="transmembrane region" description="Helical" evidence="7">
    <location>
        <begin position="981"/>
        <end position="1001"/>
    </location>
</feature>
<evidence type="ECO:0000256" key="1">
    <source>
        <dbReference type="ARBA" id="ARBA00004128"/>
    </source>
</evidence>
<dbReference type="InterPro" id="IPR051572">
    <property type="entry name" value="VTC_Complex_Subunit"/>
</dbReference>
<evidence type="ECO:0000256" key="7">
    <source>
        <dbReference type="SAM" id="Phobius"/>
    </source>
</evidence>
<feature type="domain" description="SPX" evidence="8">
    <location>
        <begin position="1"/>
        <end position="161"/>
    </location>
</feature>
<comment type="subcellular location">
    <subcellularLocation>
        <location evidence="1">Vacuole membrane</location>
        <topology evidence="1">Multi-pass membrane protein</topology>
    </subcellularLocation>
</comment>
<dbReference type="AlphaFoldDB" id="A0A1A8WG49"/>
<evidence type="ECO:0000256" key="2">
    <source>
        <dbReference type="ARBA" id="ARBA00022554"/>
    </source>
</evidence>
<feature type="compositionally biased region" description="Basic and acidic residues" evidence="6">
    <location>
        <begin position="464"/>
        <end position="475"/>
    </location>
</feature>
<dbReference type="GO" id="GO:0006799">
    <property type="term" value="P:polyphosphate biosynthetic process"/>
    <property type="evidence" value="ECO:0007669"/>
    <property type="project" value="UniProtKB-ARBA"/>
</dbReference>
<sequence length="1076" mass="124925">MKFSKKLYERAHPKYREHYIAYKELKKLIKLITGKDTSTYTIKEVTTNFGSIRALSGTEYKSTESRFQDILNAELDKINTFTLNIIKDWFKECTEIKNFVETKKEELSLLDIENVQNKLIELGNTLIFLENYKNINFIGFRKITKKFDKHSDKNVSSFFYISVVIKSFFMNYDVNFLVCILSICYKYYRIAVSTAGNLDRKASSADRKVLSADGSNKSNNEVKHKDKSLGGHTHSGTNEMGEGVHVRISENDMDPICRRSSFKNGEAHIEGETPIEEEALIEVDNNNTKIKNIKYIVKLQHLTSVKVEIAKKFTIKYYDLEEDKFFPSVKNFIEIIYSTKIRNYLVTIYFDDHTLSTYHNFVNRNISDVHQKHIRIRSYNYVNYLDAEKEAKKTVLQKFNIYEPSHDRCEKYVFLKDVPSDNLEVECVKDLLNKYREEDANHYYAEAEGKKKNSTNTDRPMTNGKKEEEGGEEKKKKNITKRKEKISIDPIKMDETIEGYTYYTNDEQNGITYFISEIEKKKFRSIVKSKLNRLYFGDEHLTGYIDENICYWAHNDKKGIHKNSESDDDLMEKEDTVGIEDHSSGVEELNEQAALYTIPSKDQVYEENRRSINKNNIIASRKENKKYSYFDYAVIDISTKEHMNRDFIYQLNNLSVLREIWGYSSFLQGVSLLFPGSTSTFPHWRIYTYTDFMKSDSFDNKTGKKQKDEKGKKRKKKKEKGGEKEGGEKEGGEKEGEEKEGEEKEGENLMGREDNNDDDHEDDDDTDNKHNNGGNVPNDSDISLSGNINNYAEQMKQKSYKVKDEQRKSITYTGASARIAHESEVFFRNEIEKNRPSVHHADFHLNCVNESDGNYIGRGYNLPNCGSNSNRGNSNNLKNNDGKRNSYCSRDRYEQRYSNTPRNFTMTKGPMEKENNLYEPLLDSMDDDLNFVKIKSSSGRIISFFKSLFLKKKDKTFEMKKPKNSVVRVEPKTFFANERTLLQWLNTSVLLSTISITLLNFSNSYGFVSGIIMAPVAIFFILYSFHIYLKRAEALIHKEPINYTDKVGPGVLVITLTFALSTVVLLNIYSRLKDEV</sequence>
<keyword evidence="12" id="KW-1185">Reference proteome</keyword>
<dbReference type="KEGG" id="pmal:PMUG01_14064500"/>
<dbReference type="Proteomes" id="UP000078597">
    <property type="component" value="Unassembled WGS sequence"/>
</dbReference>
<dbReference type="PANTHER" id="PTHR46140:SF1">
    <property type="entry name" value="VACUOLAR TRANSPORTER CHAPERONE COMPLEX SUBUNIT 4-RELATED"/>
    <property type="match status" value="1"/>
</dbReference>
<keyword evidence="5 7" id="KW-0472">Membrane</keyword>
<feature type="region of interest" description="Disordered" evidence="6">
    <location>
        <begin position="865"/>
        <end position="889"/>
    </location>
</feature>
<feature type="compositionally biased region" description="Polar residues" evidence="6">
    <location>
        <begin position="777"/>
        <end position="786"/>
    </location>
</feature>